<dbReference type="InterPro" id="IPR003494">
    <property type="entry name" value="SHS2_FtsA"/>
</dbReference>
<keyword evidence="3" id="KW-1185">Reference proteome</keyword>
<proteinExistence type="predicted"/>
<dbReference type="PANTHER" id="PTHR32432">
    <property type="entry name" value="CELL DIVISION PROTEIN FTSA-RELATED"/>
    <property type="match status" value="1"/>
</dbReference>
<dbReference type="PANTHER" id="PTHR32432:SF3">
    <property type="entry name" value="ETHANOLAMINE UTILIZATION PROTEIN EUTJ"/>
    <property type="match status" value="1"/>
</dbReference>
<dbReference type="SUPFAM" id="SSF53067">
    <property type="entry name" value="Actin-like ATPase domain"/>
    <property type="match status" value="2"/>
</dbReference>
<evidence type="ECO:0000313" key="2">
    <source>
        <dbReference type="EMBL" id="MBD2279622.1"/>
    </source>
</evidence>
<accession>A0ABR8C0S8</accession>
<reference evidence="2 3" key="1">
    <citation type="journal article" date="2020" name="ISME J.">
        <title>Comparative genomics reveals insights into cyanobacterial evolution and habitat adaptation.</title>
        <authorList>
            <person name="Chen M.Y."/>
            <person name="Teng W.K."/>
            <person name="Zhao L."/>
            <person name="Hu C.X."/>
            <person name="Zhou Y.K."/>
            <person name="Han B.P."/>
            <person name="Song L.R."/>
            <person name="Shu W.S."/>
        </authorList>
    </citation>
    <scope>NUCLEOTIDE SEQUENCE [LARGE SCALE GENOMIC DNA]</scope>
    <source>
        <strain evidence="2 3">FACHB-1040</strain>
    </source>
</reference>
<evidence type="ECO:0000259" key="1">
    <source>
        <dbReference type="SMART" id="SM00842"/>
    </source>
</evidence>
<dbReference type="RefSeq" id="WP_190383492.1">
    <property type="nucleotide sequence ID" value="NZ_JACJQT010000040.1"/>
</dbReference>
<dbReference type="PIRSF" id="PIRSF019169">
    <property type="entry name" value="PilM"/>
    <property type="match status" value="1"/>
</dbReference>
<gene>
    <name evidence="2" type="ORF">H6F99_15370</name>
</gene>
<dbReference type="Gene3D" id="3.30.1490.300">
    <property type="match status" value="1"/>
</dbReference>
<dbReference type="InterPro" id="IPR050696">
    <property type="entry name" value="FtsA/MreB"/>
</dbReference>
<dbReference type="Proteomes" id="UP000606721">
    <property type="component" value="Unassembled WGS sequence"/>
</dbReference>
<dbReference type="EMBL" id="JACJQT010000040">
    <property type="protein sequence ID" value="MBD2279622.1"/>
    <property type="molecule type" value="Genomic_DNA"/>
</dbReference>
<dbReference type="SMART" id="SM00842">
    <property type="entry name" value="FtsA"/>
    <property type="match status" value="1"/>
</dbReference>
<comment type="caution">
    <text evidence="2">The sequence shown here is derived from an EMBL/GenBank/DDBJ whole genome shotgun (WGS) entry which is preliminary data.</text>
</comment>
<protein>
    <submittedName>
        <fullName evidence="2">Pilus assembly protein PilM</fullName>
    </submittedName>
</protein>
<organism evidence="2 3">
    <name type="scientific">Aphanizomenon flos-aquae FACHB-1040</name>
    <dbReference type="NCBI Taxonomy" id="2692887"/>
    <lineage>
        <taxon>Bacteria</taxon>
        <taxon>Bacillati</taxon>
        <taxon>Cyanobacteriota</taxon>
        <taxon>Cyanophyceae</taxon>
        <taxon>Nostocales</taxon>
        <taxon>Aphanizomenonaceae</taxon>
        <taxon>Aphanizomenon</taxon>
    </lineage>
</organism>
<name>A0ABR8C0S8_APHFL</name>
<dbReference type="InterPro" id="IPR005883">
    <property type="entry name" value="PilM"/>
</dbReference>
<dbReference type="InterPro" id="IPR043129">
    <property type="entry name" value="ATPase_NBD"/>
</dbReference>
<sequence>MVKAFTSFFGKSNRGIGIELAPERVNVVQLRKQRQNLKIESLTTVPVPEGIFTDGQITDSPGMSEIIQQAIAQSKIKATRVATCIPGRDAIVRLIPVPSELDDQELREMVLNHEACLYLPYDRQEADVDYQKLGYFIDEDGIEKVQVLLVATRKDVTQTYLNTFEQAGLTVDILEINSFALIRTIRDQLRLFGPEEAAVLVDIEFDSTEIAIIINGVPQFSRTVPIGTYQLQAALSRAVNLPTSRDMDILESMTIPTTSADSVNTGVTGSNPGMVSMLRILGELADELRRSIDFYLNQSENLEVAQILLAGPGGGLPQIDEFFTQRLSLPTTQIDPITSLSLEVDAEKYPLIKRPGLGIILGLGMRGV</sequence>
<dbReference type="Pfam" id="PF11104">
    <property type="entry name" value="PilM_2"/>
    <property type="match status" value="1"/>
</dbReference>
<evidence type="ECO:0000313" key="3">
    <source>
        <dbReference type="Proteomes" id="UP000606721"/>
    </source>
</evidence>
<feature type="domain" description="SHS2" evidence="1">
    <location>
        <begin position="15"/>
        <end position="185"/>
    </location>
</feature>
<dbReference type="Gene3D" id="3.30.420.40">
    <property type="match status" value="2"/>
</dbReference>
<dbReference type="CDD" id="cd24049">
    <property type="entry name" value="ASKHA_NBD_PilM"/>
    <property type="match status" value="1"/>
</dbReference>
<dbReference type="NCBIfam" id="TIGR01175">
    <property type="entry name" value="pilM"/>
    <property type="match status" value="1"/>
</dbReference>